<dbReference type="PANTHER" id="PTHR30154:SF34">
    <property type="entry name" value="TRANSCRIPTIONAL REGULATOR AZLB"/>
    <property type="match status" value="1"/>
</dbReference>
<evidence type="ECO:0000259" key="4">
    <source>
        <dbReference type="PROSITE" id="PS50956"/>
    </source>
</evidence>
<dbReference type="PROSITE" id="PS50956">
    <property type="entry name" value="HTH_ASNC_2"/>
    <property type="match status" value="1"/>
</dbReference>
<dbReference type="InterPro" id="IPR019887">
    <property type="entry name" value="Tscrpt_reg_AsnC/Lrp_C"/>
</dbReference>
<organism evidence="5 6">
    <name type="scientific">Marinomonas sargassi</name>
    <dbReference type="NCBI Taxonomy" id="2984494"/>
    <lineage>
        <taxon>Bacteria</taxon>
        <taxon>Pseudomonadati</taxon>
        <taxon>Pseudomonadota</taxon>
        <taxon>Gammaproteobacteria</taxon>
        <taxon>Oceanospirillales</taxon>
        <taxon>Oceanospirillaceae</taxon>
        <taxon>Marinomonas</taxon>
    </lineage>
</organism>
<keyword evidence="1" id="KW-0805">Transcription regulation</keyword>
<dbReference type="InterPro" id="IPR000485">
    <property type="entry name" value="AsnC-type_HTH_dom"/>
</dbReference>
<evidence type="ECO:0000313" key="6">
    <source>
        <dbReference type="Proteomes" id="UP001209713"/>
    </source>
</evidence>
<dbReference type="PANTHER" id="PTHR30154">
    <property type="entry name" value="LEUCINE-RESPONSIVE REGULATORY PROTEIN"/>
    <property type="match status" value="1"/>
</dbReference>
<evidence type="ECO:0000256" key="2">
    <source>
        <dbReference type="ARBA" id="ARBA00023125"/>
    </source>
</evidence>
<reference evidence="5 6" key="1">
    <citation type="submission" date="2022-10" db="EMBL/GenBank/DDBJ databases">
        <title>Marinomonas transparenta sp. nov. and Marinomonas sargassi sp. nov., isolated from marine alga (Sargassum natans (L.) Gaillon).</title>
        <authorList>
            <person name="Wang Y."/>
        </authorList>
    </citation>
    <scope>NUCLEOTIDE SEQUENCE [LARGE SCALE GENOMIC DNA]</scope>
    <source>
        <strain evidence="5 6">C2222</strain>
    </source>
</reference>
<proteinExistence type="predicted"/>
<dbReference type="EMBL" id="JAOVZB010000002">
    <property type="protein sequence ID" value="MCV2402476.1"/>
    <property type="molecule type" value="Genomic_DNA"/>
</dbReference>
<dbReference type="InterPro" id="IPR019885">
    <property type="entry name" value="Tscrpt_reg_HTH_AsnC-type_CS"/>
</dbReference>
<dbReference type="InterPro" id="IPR036388">
    <property type="entry name" value="WH-like_DNA-bd_sf"/>
</dbReference>
<feature type="domain" description="HTH asnC-type" evidence="4">
    <location>
        <begin position="4"/>
        <end position="65"/>
    </location>
</feature>
<evidence type="ECO:0000313" key="5">
    <source>
        <dbReference type="EMBL" id="MCV2402476.1"/>
    </source>
</evidence>
<dbReference type="Pfam" id="PF01037">
    <property type="entry name" value="AsnC_trans_reg"/>
    <property type="match status" value="1"/>
</dbReference>
<keyword evidence="2" id="KW-0238">DNA-binding</keyword>
<accession>A0ABT2YRF0</accession>
<dbReference type="InterPro" id="IPR019888">
    <property type="entry name" value="Tscrpt_reg_AsnC-like"/>
</dbReference>
<keyword evidence="6" id="KW-1185">Reference proteome</keyword>
<evidence type="ECO:0000256" key="1">
    <source>
        <dbReference type="ARBA" id="ARBA00023015"/>
    </source>
</evidence>
<dbReference type="Gene3D" id="1.10.10.10">
    <property type="entry name" value="Winged helix-like DNA-binding domain superfamily/Winged helix DNA-binding domain"/>
    <property type="match status" value="1"/>
</dbReference>
<dbReference type="SUPFAM" id="SSF54909">
    <property type="entry name" value="Dimeric alpha+beta barrel"/>
    <property type="match status" value="1"/>
</dbReference>
<dbReference type="Pfam" id="PF13412">
    <property type="entry name" value="HTH_24"/>
    <property type="match status" value="1"/>
</dbReference>
<dbReference type="SUPFAM" id="SSF46785">
    <property type="entry name" value="Winged helix' DNA-binding domain"/>
    <property type="match status" value="1"/>
</dbReference>
<keyword evidence="3" id="KW-0804">Transcription</keyword>
<gene>
    <name evidence="5" type="ORF">OFY17_06175</name>
</gene>
<dbReference type="SMART" id="SM00344">
    <property type="entry name" value="HTH_ASNC"/>
    <property type="match status" value="1"/>
</dbReference>
<dbReference type="PRINTS" id="PR00033">
    <property type="entry name" value="HTHASNC"/>
</dbReference>
<protein>
    <submittedName>
        <fullName evidence="5">Lrp/AsnC family transcriptional regulator</fullName>
    </submittedName>
</protein>
<dbReference type="InterPro" id="IPR011008">
    <property type="entry name" value="Dimeric_a/b-barrel"/>
</dbReference>
<sequence length="161" mass="18218">MAKLDSKDISILNHLQKNADITNAELAKLVNLSPTPCFNRVKRLEEIGILNGKVSLVCAKRLGLNVNVFIHIRLKKQDEEALKVFEFAISECSEVMECYLMTGDEDYLLRVLVADIHELEKLILTRLTKIPGVENIRSSFALKQVRYKTALPLPSRGLEVK</sequence>
<dbReference type="PROSITE" id="PS00519">
    <property type="entry name" value="HTH_ASNC_1"/>
    <property type="match status" value="1"/>
</dbReference>
<dbReference type="Proteomes" id="UP001209713">
    <property type="component" value="Unassembled WGS sequence"/>
</dbReference>
<name>A0ABT2YRF0_9GAMM</name>
<comment type="caution">
    <text evidence="5">The sequence shown here is derived from an EMBL/GenBank/DDBJ whole genome shotgun (WGS) entry which is preliminary data.</text>
</comment>
<dbReference type="Gene3D" id="3.30.70.920">
    <property type="match status" value="1"/>
</dbReference>
<dbReference type="InterPro" id="IPR036390">
    <property type="entry name" value="WH_DNA-bd_sf"/>
</dbReference>
<evidence type="ECO:0000256" key="3">
    <source>
        <dbReference type="ARBA" id="ARBA00023163"/>
    </source>
</evidence>
<dbReference type="RefSeq" id="WP_263529856.1">
    <property type="nucleotide sequence ID" value="NZ_JAOVZB010000002.1"/>
</dbReference>